<evidence type="ECO:0000313" key="2">
    <source>
        <dbReference type="Proteomes" id="UP000008710"/>
    </source>
</evidence>
<dbReference type="EMBL" id="CP000433">
    <property type="protein sequence ID" value="ABH00358.1"/>
    <property type="molecule type" value="Genomic_DNA"/>
</dbReference>
<dbReference type="HOGENOM" id="CLU_2024943_0_0_11"/>
<gene>
    <name evidence="1" type="ordered locus">RHA1_ro10165</name>
</gene>
<dbReference type="AlphaFoldDB" id="Q0RWH8"/>
<protein>
    <submittedName>
        <fullName evidence="1">Uncharacterized protein</fullName>
    </submittedName>
</protein>
<proteinExistence type="predicted"/>
<dbReference type="Proteomes" id="UP000008710">
    <property type="component" value="Plasmid pRHL2"/>
</dbReference>
<evidence type="ECO:0000313" key="1">
    <source>
        <dbReference type="EMBL" id="ABH00358.1"/>
    </source>
</evidence>
<accession>Q0RWH8</accession>
<dbReference type="KEGG" id="rha:RHA1_ro10165"/>
<reference evidence="2" key="1">
    <citation type="journal article" date="2006" name="Proc. Natl. Acad. Sci. U.S.A.">
        <title>The complete genome of Rhodococcus sp. RHA1 provides insights into a catabolic powerhouse.</title>
        <authorList>
            <person name="McLeod M.P."/>
            <person name="Warren R.L."/>
            <person name="Hsiao W.W.L."/>
            <person name="Araki N."/>
            <person name="Myhre M."/>
            <person name="Fernandes C."/>
            <person name="Miyazawa D."/>
            <person name="Wong W."/>
            <person name="Lillquist A.L."/>
            <person name="Wang D."/>
            <person name="Dosanjh M."/>
            <person name="Hara H."/>
            <person name="Petrescu A."/>
            <person name="Morin R.D."/>
            <person name="Yang G."/>
            <person name="Stott J.M."/>
            <person name="Schein J.E."/>
            <person name="Shin H."/>
            <person name="Smailus D."/>
            <person name="Siddiqui A.S."/>
            <person name="Marra M.A."/>
            <person name="Jones S.J.M."/>
            <person name="Holt R."/>
            <person name="Brinkman F.S.L."/>
            <person name="Miyauchi K."/>
            <person name="Fukuda M."/>
            <person name="Davies J.E."/>
            <person name="Mohn W.W."/>
            <person name="Eltis L.D."/>
        </authorList>
    </citation>
    <scope>NUCLEOTIDE SEQUENCE [LARGE SCALE GENOMIC DNA]</scope>
    <source>
        <strain evidence="2">RHA1</strain>
    </source>
</reference>
<sequence length="122" mass="12801">MLRQVEISEDDTEILTLTVWLGGSVTTDRPAVTGHSAVTGKLLETMVPVLGPPTDQAGTRRGRVSLGVHPAADGLRRLAVSPRAPHRHHLPGRTNSPAGRKTCGVCARLCRLSRPGTGGVVG</sequence>
<organism evidence="1 2">
    <name type="scientific">Rhodococcus jostii (strain RHA1)</name>
    <dbReference type="NCBI Taxonomy" id="101510"/>
    <lineage>
        <taxon>Bacteria</taxon>
        <taxon>Bacillati</taxon>
        <taxon>Actinomycetota</taxon>
        <taxon>Actinomycetes</taxon>
        <taxon>Mycobacteriales</taxon>
        <taxon>Nocardiaceae</taxon>
        <taxon>Rhodococcus</taxon>
    </lineage>
</organism>
<geneLocation type="plasmid" evidence="1 2">
    <name>pRHL2</name>
</geneLocation>
<keyword evidence="1" id="KW-0614">Plasmid</keyword>
<name>Q0RWH8_RHOJR</name>